<dbReference type="Proteomes" id="UP000451471">
    <property type="component" value="Unassembled WGS sequence"/>
</dbReference>
<proteinExistence type="predicted"/>
<evidence type="ECO:0000256" key="1">
    <source>
        <dbReference type="PROSITE-ProRule" id="PRU00325"/>
    </source>
</evidence>
<dbReference type="InterPro" id="IPR007527">
    <property type="entry name" value="Znf_SWIM"/>
</dbReference>
<dbReference type="EMBL" id="WSZK01000015">
    <property type="protein sequence ID" value="MWG34168.1"/>
    <property type="molecule type" value="Genomic_DNA"/>
</dbReference>
<dbReference type="RefSeq" id="WP_158203887.1">
    <property type="nucleotide sequence ID" value="NZ_WSZK01000015.1"/>
</dbReference>
<accession>A0A6B0GR68</accession>
<name>A0A6B0GR68_9EURY</name>
<dbReference type="PROSITE" id="PS50966">
    <property type="entry name" value="ZF_SWIM"/>
    <property type="match status" value="1"/>
</dbReference>
<feature type="domain" description="SWIM-type" evidence="2">
    <location>
        <begin position="46"/>
        <end position="84"/>
    </location>
</feature>
<organism evidence="3 4">
    <name type="scientific">Halomarina oriensis</name>
    <dbReference type="NCBI Taxonomy" id="671145"/>
    <lineage>
        <taxon>Archaea</taxon>
        <taxon>Methanobacteriati</taxon>
        <taxon>Methanobacteriota</taxon>
        <taxon>Stenosarchaea group</taxon>
        <taxon>Halobacteria</taxon>
        <taxon>Halobacteriales</taxon>
        <taxon>Natronomonadaceae</taxon>
        <taxon>Halomarina</taxon>
    </lineage>
</organism>
<comment type="caution">
    <text evidence="3">The sequence shown here is derived from an EMBL/GenBank/DDBJ whole genome shotgun (WGS) entry which is preliminary data.</text>
</comment>
<keyword evidence="1" id="KW-0862">Zinc</keyword>
<protein>
    <recommendedName>
        <fullName evidence="2">SWIM-type domain-containing protein</fullName>
    </recommendedName>
</protein>
<keyword evidence="1" id="KW-0863">Zinc-finger</keyword>
<dbReference type="AlphaFoldDB" id="A0A6B0GR68"/>
<reference evidence="3 4" key="1">
    <citation type="submission" date="2019-12" db="EMBL/GenBank/DDBJ databases">
        <title>Halocatena pleomorpha gen. nov. sp. nov., an extremely halophilic archaeon of family Halobacteriaceae isolated from saltpan soil.</title>
        <authorList>
            <person name="Pal Y."/>
            <person name="Verma A."/>
            <person name="Krishnamurthi S."/>
            <person name="Kumar P."/>
        </authorList>
    </citation>
    <scope>NUCLEOTIDE SEQUENCE [LARGE SCALE GENOMIC DNA]</scope>
    <source>
        <strain evidence="3 4">JCM 16495</strain>
    </source>
</reference>
<evidence type="ECO:0000313" key="3">
    <source>
        <dbReference type="EMBL" id="MWG34168.1"/>
    </source>
</evidence>
<keyword evidence="1" id="KW-0479">Metal-binding</keyword>
<dbReference type="OrthoDB" id="318346at2157"/>
<dbReference type="GO" id="GO:0008270">
    <property type="term" value="F:zinc ion binding"/>
    <property type="evidence" value="ECO:0007669"/>
    <property type="project" value="UniProtKB-KW"/>
</dbReference>
<sequence>MTPLDFEGERDDATTSFERADPRRAAIWREAWDTWRVALPDGEEVHTARLRTDHGRYEGECDCAGFEHHTGACAHLCALRKATTVDYPDMDGEPVRVFDVEHVADDRASNHVERIMADGGRRLRGEWR</sequence>
<evidence type="ECO:0000259" key="2">
    <source>
        <dbReference type="PROSITE" id="PS50966"/>
    </source>
</evidence>
<evidence type="ECO:0000313" key="4">
    <source>
        <dbReference type="Proteomes" id="UP000451471"/>
    </source>
</evidence>
<keyword evidence="4" id="KW-1185">Reference proteome</keyword>
<gene>
    <name evidence="3" type="ORF">GQS65_06620</name>
</gene>